<name>A0ABQ7GM74_DUNSA</name>
<dbReference type="Proteomes" id="UP000815325">
    <property type="component" value="Unassembled WGS sequence"/>
</dbReference>
<dbReference type="Pfam" id="PF13233">
    <property type="entry name" value="Complex1_LYR_2"/>
    <property type="match status" value="1"/>
</dbReference>
<dbReference type="PANTHER" id="PTHR35763:SF1">
    <property type="entry name" value="OS11G0133900 PROTEIN"/>
    <property type="match status" value="1"/>
</dbReference>
<evidence type="ECO:0000313" key="1">
    <source>
        <dbReference type="EMBL" id="KAF5835712.1"/>
    </source>
</evidence>
<comment type="caution">
    <text evidence="1">The sequence shown here is derived from an EMBL/GenBank/DDBJ whole genome shotgun (WGS) entry which is preliminary data.</text>
</comment>
<keyword evidence="2" id="KW-1185">Reference proteome</keyword>
<reference evidence="1" key="1">
    <citation type="submission" date="2017-08" db="EMBL/GenBank/DDBJ databases">
        <authorList>
            <person name="Polle J.E."/>
            <person name="Barry K."/>
            <person name="Cushman J."/>
            <person name="Schmutz J."/>
            <person name="Tran D."/>
            <person name="Hathwaick L.T."/>
            <person name="Yim W.C."/>
            <person name="Jenkins J."/>
            <person name="Mckie-Krisberg Z.M."/>
            <person name="Prochnik S."/>
            <person name="Lindquist E."/>
            <person name="Dockter R.B."/>
            <person name="Adam C."/>
            <person name="Molina H."/>
            <person name="Bunkerborg J."/>
            <person name="Jin E."/>
            <person name="Buchheim M."/>
            <person name="Magnuson J."/>
        </authorList>
    </citation>
    <scope>NUCLEOTIDE SEQUENCE</scope>
    <source>
        <strain evidence="1">CCAP 19/18</strain>
    </source>
</reference>
<proteinExistence type="predicted"/>
<dbReference type="PANTHER" id="PTHR35763">
    <property type="entry name" value="COMPLEX 1 LYR-LIKE PROTEIN"/>
    <property type="match status" value="1"/>
</dbReference>
<gene>
    <name evidence="1" type="ORF">DUNSADRAFT_6991</name>
</gene>
<protein>
    <submittedName>
        <fullName evidence="1">Uncharacterized protein</fullName>
    </submittedName>
</protein>
<organism evidence="1 2">
    <name type="scientific">Dunaliella salina</name>
    <name type="common">Green alga</name>
    <name type="synonym">Protococcus salinus</name>
    <dbReference type="NCBI Taxonomy" id="3046"/>
    <lineage>
        <taxon>Eukaryota</taxon>
        <taxon>Viridiplantae</taxon>
        <taxon>Chlorophyta</taxon>
        <taxon>core chlorophytes</taxon>
        <taxon>Chlorophyceae</taxon>
        <taxon>CS clade</taxon>
        <taxon>Chlamydomonadales</taxon>
        <taxon>Dunaliellaceae</taxon>
        <taxon>Dunaliella</taxon>
    </lineage>
</organism>
<dbReference type="EMBL" id="MU069692">
    <property type="protein sequence ID" value="KAF5835712.1"/>
    <property type="molecule type" value="Genomic_DNA"/>
</dbReference>
<sequence>MTHFSAKALYKQLLTAVDRNLTTVAGNKQWREYVVASFKKNAGLKDPVLIQQQIQLAQDYQRLITNIAQHQELLLGFNIGLSEEERNKQMVESVSKRVGFKLPKPHYLEQQ</sequence>
<accession>A0ABQ7GM74</accession>
<evidence type="ECO:0000313" key="2">
    <source>
        <dbReference type="Proteomes" id="UP000815325"/>
    </source>
</evidence>